<dbReference type="Pfam" id="PF02028">
    <property type="entry name" value="BCCT"/>
    <property type="match status" value="1"/>
</dbReference>
<evidence type="ECO:0000256" key="3">
    <source>
        <dbReference type="ARBA" id="ARBA00022448"/>
    </source>
</evidence>
<evidence type="ECO:0000256" key="7">
    <source>
        <dbReference type="ARBA" id="ARBA00023136"/>
    </source>
</evidence>
<evidence type="ECO:0000313" key="10">
    <source>
        <dbReference type="Proteomes" id="UP000324738"/>
    </source>
</evidence>
<keyword evidence="10" id="KW-1185">Reference proteome</keyword>
<feature type="transmembrane region" description="Helical" evidence="8">
    <location>
        <begin position="139"/>
        <end position="159"/>
    </location>
</feature>
<feature type="transmembrane region" description="Helical" evidence="8">
    <location>
        <begin position="228"/>
        <end position="246"/>
    </location>
</feature>
<comment type="subcellular location">
    <subcellularLocation>
        <location evidence="1">Cell membrane</location>
        <topology evidence="1">Multi-pass membrane protein</topology>
    </subcellularLocation>
</comment>
<dbReference type="RefSeq" id="WP_149301245.1">
    <property type="nucleotide sequence ID" value="NZ_VTWH01000004.1"/>
</dbReference>
<name>A0A5B0DSI6_9HYPH</name>
<keyword evidence="7 8" id="KW-0472">Membrane</keyword>
<feature type="transmembrane region" description="Helical" evidence="8">
    <location>
        <begin position="258"/>
        <end position="275"/>
    </location>
</feature>
<organism evidence="9 10">
    <name type="scientific">Aureimonas fodinaquatilis</name>
    <dbReference type="NCBI Taxonomy" id="2565783"/>
    <lineage>
        <taxon>Bacteria</taxon>
        <taxon>Pseudomonadati</taxon>
        <taxon>Pseudomonadota</taxon>
        <taxon>Alphaproteobacteria</taxon>
        <taxon>Hyphomicrobiales</taxon>
        <taxon>Aurantimonadaceae</taxon>
        <taxon>Aureimonas</taxon>
    </lineage>
</organism>
<evidence type="ECO:0000256" key="4">
    <source>
        <dbReference type="ARBA" id="ARBA00022475"/>
    </source>
</evidence>
<evidence type="ECO:0000313" key="9">
    <source>
        <dbReference type="EMBL" id="KAA0968972.1"/>
    </source>
</evidence>
<keyword evidence="6 8" id="KW-1133">Transmembrane helix</keyword>
<dbReference type="OrthoDB" id="9775735at2"/>
<evidence type="ECO:0000256" key="5">
    <source>
        <dbReference type="ARBA" id="ARBA00022692"/>
    </source>
</evidence>
<feature type="transmembrane region" description="Helical" evidence="8">
    <location>
        <begin position="186"/>
        <end position="208"/>
    </location>
</feature>
<dbReference type="PANTHER" id="PTHR30047">
    <property type="entry name" value="HIGH-AFFINITY CHOLINE TRANSPORT PROTEIN-RELATED"/>
    <property type="match status" value="1"/>
</dbReference>
<accession>A0A5B0DSI6</accession>
<keyword evidence="4" id="KW-1003">Cell membrane</keyword>
<dbReference type="PROSITE" id="PS01303">
    <property type="entry name" value="BCCT"/>
    <property type="match status" value="1"/>
</dbReference>
<protein>
    <submittedName>
        <fullName evidence="9">BCCT family transporter</fullName>
    </submittedName>
</protein>
<feature type="transmembrane region" description="Helical" evidence="8">
    <location>
        <begin position="89"/>
        <end position="107"/>
    </location>
</feature>
<keyword evidence="3" id="KW-0813">Transport</keyword>
<dbReference type="InterPro" id="IPR000060">
    <property type="entry name" value="BCCT_transptr"/>
</dbReference>
<feature type="transmembrane region" description="Helical" evidence="8">
    <location>
        <begin position="313"/>
        <end position="330"/>
    </location>
</feature>
<dbReference type="NCBIfam" id="TIGR00842">
    <property type="entry name" value="bcct"/>
    <property type="match status" value="1"/>
</dbReference>
<dbReference type="AlphaFoldDB" id="A0A5B0DSI6"/>
<evidence type="ECO:0000256" key="8">
    <source>
        <dbReference type="SAM" id="Phobius"/>
    </source>
</evidence>
<dbReference type="GO" id="GO:0005886">
    <property type="term" value="C:plasma membrane"/>
    <property type="evidence" value="ECO:0007669"/>
    <property type="project" value="UniProtKB-SubCell"/>
</dbReference>
<dbReference type="InterPro" id="IPR018093">
    <property type="entry name" value="BCCT_CS"/>
</dbReference>
<dbReference type="PANTHER" id="PTHR30047:SF7">
    <property type="entry name" value="HIGH-AFFINITY CHOLINE TRANSPORT PROTEIN"/>
    <property type="match status" value="1"/>
</dbReference>
<feature type="transmembrane region" description="Helical" evidence="8">
    <location>
        <begin position="342"/>
        <end position="360"/>
    </location>
</feature>
<comment type="caution">
    <text evidence="9">The sequence shown here is derived from an EMBL/GenBank/DDBJ whole genome shotgun (WGS) entry which is preliminary data.</text>
</comment>
<gene>
    <name evidence="9" type="ORF">FPY71_15560</name>
</gene>
<keyword evidence="5 8" id="KW-0812">Transmembrane</keyword>
<evidence type="ECO:0000256" key="6">
    <source>
        <dbReference type="ARBA" id="ARBA00022989"/>
    </source>
</evidence>
<feature type="transmembrane region" description="Helical" evidence="8">
    <location>
        <begin position="48"/>
        <end position="68"/>
    </location>
</feature>
<dbReference type="Proteomes" id="UP000324738">
    <property type="component" value="Unassembled WGS sequence"/>
</dbReference>
<feature type="transmembrane region" description="Helical" evidence="8">
    <location>
        <begin position="467"/>
        <end position="487"/>
    </location>
</feature>
<feature type="transmembrane region" description="Helical" evidence="8">
    <location>
        <begin position="442"/>
        <end position="461"/>
    </location>
</feature>
<evidence type="ECO:0000256" key="1">
    <source>
        <dbReference type="ARBA" id="ARBA00004651"/>
    </source>
</evidence>
<comment type="similarity">
    <text evidence="2">Belongs to the BCCT transporter (TC 2.A.15) family.</text>
</comment>
<evidence type="ECO:0000256" key="2">
    <source>
        <dbReference type="ARBA" id="ARBA00005658"/>
    </source>
</evidence>
<proteinExistence type="inferred from homology"/>
<dbReference type="EMBL" id="VTWH01000004">
    <property type="protein sequence ID" value="KAA0968972.1"/>
    <property type="molecule type" value="Genomic_DNA"/>
</dbReference>
<sequence length="660" mass="71749">MFGFVINPPVFFGSIGLIVLFLALGVLAPGHAEAIFAGLQSGILANFGWLYLLSVGIFLISVLILCIGRYGDLKLGPDDSEPDFRYTSWIAMLFAAGMGIGLMYFAVGEPMTHYVSPPDADPMSVAAQREAMSVTFFHWGIHAWAIYAVVGLSLGYFGYRYNLPLTIRSGLYPILKQRINGPIGHAVDIFAICGTVFGLATSLGFGVLQINAGLNYLLGWEISTTVQVALIAIITLVATISVITGLDKGVRILSEINILLAIGLMLFVLVVGPTAELMRDFVQNIGLYLDDILLRTFNIYAYEPRPWIDAWTLFYWAWWISWSPFVGMFIARISRGRTVREFIIAVLFIPTGFTFFWMTVFGNTAMILDQTVAGGQISAAVVNDVSVGLFEFFQYLPLPAVTSTLAIALVAVFFVTSSDSGSLVVDTIAAGGETETTTAQRVFWCTIEGLVAIVLLMAGGLTALQSATIASALPFVLIMLALVYGLFKGMRADVAQRLTAGGPPHGHAHPAVGLTWQRRLALALNTPTEKEVSTFIHTTVRKALEEVAAELSNRDRPASVSDADGTLTLTSPAEGVRDFVYGVQVSSHKLPAFSAFEATKMELRYEARTFFSDGSKGYDVMGLSKDQIITDVLVQFERYLALVISRETALVLEAPEHGQI</sequence>
<reference evidence="9 10" key="1">
    <citation type="submission" date="2019-08" db="EMBL/GenBank/DDBJ databases">
        <title>Aureimonas fodiniaquatilis sp. nov., isolated from a coal mine wastewater.</title>
        <authorList>
            <person name="Kim W."/>
        </authorList>
    </citation>
    <scope>NUCLEOTIDE SEQUENCE [LARGE SCALE GENOMIC DNA]</scope>
    <source>
        <strain evidence="9 10">CAU 1482</strain>
    </source>
</reference>
<dbReference type="GO" id="GO:0022857">
    <property type="term" value="F:transmembrane transporter activity"/>
    <property type="evidence" value="ECO:0007669"/>
    <property type="project" value="InterPro"/>
</dbReference>
<feature type="transmembrane region" description="Helical" evidence="8">
    <location>
        <begin position="392"/>
        <end position="415"/>
    </location>
</feature>